<keyword evidence="6" id="KW-0436">Ligase</keyword>
<dbReference type="PANTHER" id="PTHR43462">
    <property type="entry name" value="ALANYL-TRNA EDITING PROTEIN"/>
    <property type="match status" value="1"/>
</dbReference>
<evidence type="ECO:0000256" key="3">
    <source>
        <dbReference type="ARBA" id="ARBA00022723"/>
    </source>
</evidence>
<dbReference type="GO" id="GO:0003676">
    <property type="term" value="F:nucleic acid binding"/>
    <property type="evidence" value="ECO:0007669"/>
    <property type="project" value="InterPro"/>
</dbReference>
<dbReference type="InterPro" id="IPR051335">
    <property type="entry name" value="Alanyl-tRNA_Editing_Enzymes"/>
</dbReference>
<keyword evidence="6" id="KW-0378">Hydrolase</keyword>
<dbReference type="AlphaFoldDB" id="L0KYU2"/>
<dbReference type="PROSITE" id="PS50860">
    <property type="entry name" value="AA_TRNA_LIGASE_II_ALA"/>
    <property type="match status" value="1"/>
</dbReference>
<evidence type="ECO:0000313" key="7">
    <source>
        <dbReference type="Proteomes" id="UP000010866"/>
    </source>
</evidence>
<dbReference type="Pfam" id="PF01411">
    <property type="entry name" value="tRNA-synt_2c"/>
    <property type="match status" value="1"/>
</dbReference>
<dbReference type="GO" id="GO:0046872">
    <property type="term" value="F:metal ion binding"/>
    <property type="evidence" value="ECO:0007669"/>
    <property type="project" value="UniProtKB-KW"/>
</dbReference>
<dbReference type="Proteomes" id="UP000010866">
    <property type="component" value="Chromosome"/>
</dbReference>
<dbReference type="HOGENOM" id="CLU_004485_3_2_2"/>
<dbReference type="RefSeq" id="WP_015325005.1">
    <property type="nucleotide sequence ID" value="NC_019977.1"/>
</dbReference>
<sequence>MEELYFDDCYLKEFDAVVENVVDERYIVLDRTAFYPEAGGQPHDIGFLYCAGKEYPVTGVRKADGKVYHEIGKAGLNDGDVVRGVIDWDRRYLLMRYHTACHILSSIIHSETGAKISGNQLSEDKTRVDFSLEEFDREQLKAYEVKVNDVIDRNIPVTIETMDREEAFGIPSVVKLKDAFPPEVLNIRVITIPGVDRQACGGTHVASTGEIPHIEIFKAENKGKNNRRVYLRFR</sequence>
<keyword evidence="4" id="KW-0862">Zinc</keyword>
<reference evidence="7" key="1">
    <citation type="submission" date="2012-02" db="EMBL/GenBank/DDBJ databases">
        <title>Complete sequence of chromosome of Methanomethylovorans hollandica DSM 15978.</title>
        <authorList>
            <person name="Lucas S."/>
            <person name="Copeland A."/>
            <person name="Lapidus A."/>
            <person name="Glavina del Rio T."/>
            <person name="Dalin E."/>
            <person name="Tice H."/>
            <person name="Bruce D."/>
            <person name="Goodwin L."/>
            <person name="Pitluck S."/>
            <person name="Peters L."/>
            <person name="Mikhailova N."/>
            <person name="Held B."/>
            <person name="Kyrpides N."/>
            <person name="Mavromatis K."/>
            <person name="Ivanova N."/>
            <person name="Brettin T."/>
            <person name="Detter J.C."/>
            <person name="Han C."/>
            <person name="Larimer F."/>
            <person name="Land M."/>
            <person name="Hauser L."/>
            <person name="Markowitz V."/>
            <person name="Cheng J.-F."/>
            <person name="Hugenholtz P."/>
            <person name="Woyke T."/>
            <person name="Wu D."/>
            <person name="Spring S."/>
            <person name="Schroeder M."/>
            <person name="Brambilla E."/>
            <person name="Klenk H.-P."/>
            <person name="Eisen J.A."/>
        </authorList>
    </citation>
    <scope>NUCLEOTIDE SEQUENCE [LARGE SCALE GENOMIC DNA]</scope>
    <source>
        <strain evidence="7">DSM 15978 / NBRC 107637 / DMS1</strain>
    </source>
</reference>
<name>L0KYU2_METHD</name>
<keyword evidence="3" id="KW-0479">Metal-binding</keyword>
<keyword evidence="6" id="KW-0030">Aminoacyl-tRNA synthetase</keyword>
<organism evidence="6 7">
    <name type="scientific">Methanomethylovorans hollandica (strain DSM 15978 / NBRC 107637 / DMS1)</name>
    <dbReference type="NCBI Taxonomy" id="867904"/>
    <lineage>
        <taxon>Archaea</taxon>
        <taxon>Methanobacteriati</taxon>
        <taxon>Methanobacteriota</taxon>
        <taxon>Stenosarchaea group</taxon>
        <taxon>Methanomicrobia</taxon>
        <taxon>Methanosarcinales</taxon>
        <taxon>Methanosarcinaceae</taxon>
        <taxon>Methanomethylovorans</taxon>
    </lineage>
</organism>
<dbReference type="GO" id="GO:0005524">
    <property type="term" value="F:ATP binding"/>
    <property type="evidence" value="ECO:0007669"/>
    <property type="project" value="InterPro"/>
</dbReference>
<dbReference type="GO" id="GO:0006419">
    <property type="term" value="P:alanyl-tRNA aminoacylation"/>
    <property type="evidence" value="ECO:0007669"/>
    <property type="project" value="InterPro"/>
</dbReference>
<dbReference type="Pfam" id="PF07973">
    <property type="entry name" value="tRNA_SAD"/>
    <property type="match status" value="1"/>
</dbReference>
<comment type="subcellular location">
    <subcellularLocation>
        <location evidence="2">Cytoplasm</location>
    </subcellularLocation>
</comment>
<evidence type="ECO:0000256" key="4">
    <source>
        <dbReference type="ARBA" id="ARBA00022833"/>
    </source>
</evidence>
<dbReference type="GO" id="GO:0004813">
    <property type="term" value="F:alanine-tRNA ligase activity"/>
    <property type="evidence" value="ECO:0007669"/>
    <property type="project" value="InterPro"/>
</dbReference>
<dbReference type="SUPFAM" id="SSF55186">
    <property type="entry name" value="ThrRS/AlaRS common domain"/>
    <property type="match status" value="1"/>
</dbReference>
<dbReference type="SUPFAM" id="SSF50447">
    <property type="entry name" value="Translation proteins"/>
    <property type="match status" value="1"/>
</dbReference>
<dbReference type="Gene3D" id="2.40.30.130">
    <property type="match status" value="1"/>
</dbReference>
<evidence type="ECO:0000259" key="5">
    <source>
        <dbReference type="PROSITE" id="PS50860"/>
    </source>
</evidence>
<keyword evidence="7" id="KW-1185">Reference proteome</keyword>
<dbReference type="SMART" id="SM00863">
    <property type="entry name" value="tRNA_SAD"/>
    <property type="match status" value="1"/>
</dbReference>
<dbReference type="InterPro" id="IPR012947">
    <property type="entry name" value="tRNA_SAD"/>
</dbReference>
<evidence type="ECO:0000256" key="1">
    <source>
        <dbReference type="ARBA" id="ARBA00001947"/>
    </source>
</evidence>
<dbReference type="STRING" id="867904.Metho_1647"/>
<dbReference type="EMBL" id="CP003362">
    <property type="protein sequence ID" value="AGB49840.1"/>
    <property type="molecule type" value="Genomic_DNA"/>
</dbReference>
<dbReference type="OrthoDB" id="11392at2157"/>
<protein>
    <submittedName>
        <fullName evidence="6">Putative metal-dependent hydrolase related to alanyl-tRNA synthetase HxxxH domain protein</fullName>
    </submittedName>
</protein>
<accession>L0KYU2</accession>
<dbReference type="InterPro" id="IPR053424">
    <property type="entry name" value="Alanyl-tRNA_Edit-Domain"/>
</dbReference>
<evidence type="ECO:0000256" key="2">
    <source>
        <dbReference type="ARBA" id="ARBA00004496"/>
    </source>
</evidence>
<dbReference type="KEGG" id="mhz:Metho_1647"/>
<evidence type="ECO:0000313" key="6">
    <source>
        <dbReference type="EMBL" id="AGB49840.1"/>
    </source>
</evidence>
<dbReference type="Gene3D" id="3.30.980.10">
    <property type="entry name" value="Threonyl-trna Synthetase, Chain A, domain 2"/>
    <property type="match status" value="1"/>
</dbReference>
<dbReference type="GO" id="GO:0002161">
    <property type="term" value="F:aminoacyl-tRNA deacylase activity"/>
    <property type="evidence" value="ECO:0007669"/>
    <property type="project" value="UniProtKB-ARBA"/>
</dbReference>
<dbReference type="InterPro" id="IPR018163">
    <property type="entry name" value="Thr/Ala-tRNA-synth_IIc_edit"/>
</dbReference>
<dbReference type="InterPro" id="IPR018165">
    <property type="entry name" value="Ala-tRNA-synth_IIc_core"/>
</dbReference>
<dbReference type="GeneID" id="14406160"/>
<dbReference type="PANTHER" id="PTHR43462:SF1">
    <property type="entry name" value="ALANYL-TRNA EDITING PROTEIN AARSD1"/>
    <property type="match status" value="1"/>
</dbReference>
<comment type="cofactor">
    <cofactor evidence="1">
        <name>Zn(2+)</name>
        <dbReference type="ChEBI" id="CHEBI:29105"/>
    </cofactor>
</comment>
<gene>
    <name evidence="6" type="ordered locus">Metho_1647</name>
</gene>
<dbReference type="NCBIfam" id="NF040865">
    <property type="entry name" value="a_tRNA_ed_AlaXM"/>
    <property type="match status" value="1"/>
</dbReference>
<dbReference type="InterPro" id="IPR009000">
    <property type="entry name" value="Transl_B-barrel_sf"/>
</dbReference>
<dbReference type="InterPro" id="IPR018164">
    <property type="entry name" value="Ala-tRNA-synth_IIc_N"/>
</dbReference>
<feature type="domain" description="Alanyl-transfer RNA synthetases family profile" evidence="5">
    <location>
        <begin position="1"/>
        <end position="229"/>
    </location>
</feature>
<dbReference type="GO" id="GO:0005737">
    <property type="term" value="C:cytoplasm"/>
    <property type="evidence" value="ECO:0007669"/>
    <property type="project" value="UniProtKB-SubCell"/>
</dbReference>
<proteinExistence type="predicted"/>